<keyword evidence="7 10" id="KW-1133">Transmembrane helix</keyword>
<accession>A0ABR7HSB8</accession>
<dbReference type="InterPro" id="IPR048279">
    <property type="entry name" value="MdtK-like"/>
</dbReference>
<feature type="transmembrane region" description="Helical" evidence="10">
    <location>
        <begin position="386"/>
        <end position="408"/>
    </location>
</feature>
<feature type="transmembrane region" description="Helical" evidence="10">
    <location>
        <begin position="90"/>
        <end position="113"/>
    </location>
</feature>
<reference evidence="11 12" key="1">
    <citation type="submission" date="2020-08" db="EMBL/GenBank/DDBJ databases">
        <title>Genome public.</title>
        <authorList>
            <person name="Liu C."/>
            <person name="Sun Q."/>
        </authorList>
    </citation>
    <scope>NUCLEOTIDE SEQUENCE [LARGE SCALE GENOMIC DNA]</scope>
    <source>
        <strain evidence="11 12">New-38</strain>
    </source>
</reference>
<sequence length="441" mass="47656">MQQRLAQEFSFPELLRFAFPSIVMMVFVSLYTIVDGLFVSNFVGPEAVAALNLVYPVQGVALAIGIMFATGGSALVAIRMGQGRNEEARSAFTLILVTSVTLSLAVTVLTLTNLESLCRWLGAEGETLVYSEVYLGTLICFIPVGAIQLFFQSFFVTAGRPKLGLVMNIGAGVFNIVFDYLLVVPGGMGVQGAALATGGGYCIPAIGGLIFFWRNRNGLCFRRPKWDGRLLLQTCANGSSEMVTNLSSSVTTLLLNFYTLRFAGTDGVAAITAVFYCQFLMTSMFMGFSMGVSPVISYHYGAENRDYLRRTVRRCGSFVLLSSAAVWVISLLGVTGIVSAFFRPGTAVFAMAVRGFRIFVTGFLGAGINIFASALFTAIGDGKNSALISFSRTLFFEVLAIVVLGYFFQMHGVWMAVPAAEFITVGVVGLCTIRLRRENLL</sequence>
<evidence type="ECO:0000313" key="12">
    <source>
        <dbReference type="Proteomes" id="UP000660021"/>
    </source>
</evidence>
<feature type="transmembrane region" description="Helical" evidence="10">
    <location>
        <begin position="189"/>
        <end position="213"/>
    </location>
</feature>
<keyword evidence="9" id="KW-0046">Antibiotic resistance</keyword>
<feature type="transmembrane region" description="Helical" evidence="10">
    <location>
        <begin position="414"/>
        <end position="435"/>
    </location>
</feature>
<comment type="subcellular location">
    <subcellularLocation>
        <location evidence="1">Cell membrane</location>
        <topology evidence="1">Multi-pass membrane protein</topology>
    </subcellularLocation>
</comment>
<name>A0ABR7HSB8_9FIRM</name>
<keyword evidence="12" id="KW-1185">Reference proteome</keyword>
<evidence type="ECO:0000256" key="8">
    <source>
        <dbReference type="ARBA" id="ARBA00023136"/>
    </source>
</evidence>
<evidence type="ECO:0000256" key="2">
    <source>
        <dbReference type="ARBA" id="ARBA00008417"/>
    </source>
</evidence>
<evidence type="ECO:0000256" key="5">
    <source>
        <dbReference type="ARBA" id="ARBA00022475"/>
    </source>
</evidence>
<dbReference type="InterPro" id="IPR051327">
    <property type="entry name" value="MATE_MepA_subfamily"/>
</dbReference>
<dbReference type="RefSeq" id="WP_101691143.1">
    <property type="nucleotide sequence ID" value="NZ_JACOPR010000003.1"/>
</dbReference>
<evidence type="ECO:0000256" key="1">
    <source>
        <dbReference type="ARBA" id="ARBA00004651"/>
    </source>
</evidence>
<dbReference type="Pfam" id="PF01554">
    <property type="entry name" value="MatE"/>
    <property type="match status" value="2"/>
</dbReference>
<dbReference type="PANTHER" id="PTHR43823">
    <property type="entry name" value="SPORULATION PROTEIN YKVU"/>
    <property type="match status" value="1"/>
</dbReference>
<evidence type="ECO:0000256" key="7">
    <source>
        <dbReference type="ARBA" id="ARBA00022989"/>
    </source>
</evidence>
<dbReference type="InterPro" id="IPR002528">
    <property type="entry name" value="MATE_fam"/>
</dbReference>
<keyword evidence="8 10" id="KW-0472">Membrane</keyword>
<evidence type="ECO:0000256" key="9">
    <source>
        <dbReference type="ARBA" id="ARBA00023251"/>
    </source>
</evidence>
<keyword evidence="5" id="KW-1003">Cell membrane</keyword>
<protein>
    <recommendedName>
        <fullName evidence="3">Multidrug export protein MepA</fullName>
    </recommendedName>
</protein>
<dbReference type="PANTHER" id="PTHR43823:SF3">
    <property type="entry name" value="MULTIDRUG EXPORT PROTEIN MEPA"/>
    <property type="match status" value="1"/>
</dbReference>
<comment type="similarity">
    <text evidence="2">Belongs to the multi antimicrobial extrusion (MATE) (TC 2.A.66.1) family. MepA subfamily.</text>
</comment>
<keyword evidence="4" id="KW-0813">Transport</keyword>
<evidence type="ECO:0000256" key="4">
    <source>
        <dbReference type="ARBA" id="ARBA00022448"/>
    </source>
</evidence>
<dbReference type="Proteomes" id="UP000660021">
    <property type="component" value="Unassembled WGS sequence"/>
</dbReference>
<dbReference type="PIRSF" id="PIRSF006603">
    <property type="entry name" value="DinF"/>
    <property type="match status" value="1"/>
</dbReference>
<feature type="transmembrane region" description="Helical" evidence="10">
    <location>
        <begin position="133"/>
        <end position="151"/>
    </location>
</feature>
<feature type="transmembrane region" description="Helical" evidence="10">
    <location>
        <begin position="14"/>
        <end position="34"/>
    </location>
</feature>
<dbReference type="EMBL" id="JACOPR010000003">
    <property type="protein sequence ID" value="MBC5730400.1"/>
    <property type="molecule type" value="Genomic_DNA"/>
</dbReference>
<evidence type="ECO:0000256" key="6">
    <source>
        <dbReference type="ARBA" id="ARBA00022692"/>
    </source>
</evidence>
<gene>
    <name evidence="11" type="ORF">H8S34_06080</name>
</gene>
<feature type="transmembrane region" description="Helical" evidence="10">
    <location>
        <begin position="54"/>
        <end position="78"/>
    </location>
</feature>
<feature type="transmembrane region" description="Helical" evidence="10">
    <location>
        <begin position="354"/>
        <end position="379"/>
    </location>
</feature>
<evidence type="ECO:0000256" key="10">
    <source>
        <dbReference type="SAM" id="Phobius"/>
    </source>
</evidence>
<keyword evidence="6 10" id="KW-0812">Transmembrane</keyword>
<dbReference type="CDD" id="cd13143">
    <property type="entry name" value="MATE_MepA_like"/>
    <property type="match status" value="1"/>
</dbReference>
<comment type="caution">
    <text evidence="11">The sequence shown here is derived from an EMBL/GenBank/DDBJ whole genome shotgun (WGS) entry which is preliminary data.</text>
</comment>
<feature type="transmembrane region" description="Helical" evidence="10">
    <location>
        <begin position="318"/>
        <end position="342"/>
    </location>
</feature>
<dbReference type="InterPro" id="IPR045070">
    <property type="entry name" value="MATE_MepA-like"/>
</dbReference>
<evidence type="ECO:0000313" key="11">
    <source>
        <dbReference type="EMBL" id="MBC5730400.1"/>
    </source>
</evidence>
<feature type="transmembrane region" description="Helical" evidence="10">
    <location>
        <begin position="163"/>
        <end position="183"/>
    </location>
</feature>
<organism evidence="11 12">
    <name type="scientific">Pseudoflavonifractor hominis</name>
    <dbReference type="NCBI Taxonomy" id="2763059"/>
    <lineage>
        <taxon>Bacteria</taxon>
        <taxon>Bacillati</taxon>
        <taxon>Bacillota</taxon>
        <taxon>Clostridia</taxon>
        <taxon>Eubacteriales</taxon>
        <taxon>Oscillospiraceae</taxon>
        <taxon>Pseudoflavonifractor</taxon>
    </lineage>
</organism>
<evidence type="ECO:0000256" key="3">
    <source>
        <dbReference type="ARBA" id="ARBA00022106"/>
    </source>
</evidence>
<proteinExistence type="inferred from homology"/>